<reference evidence="1" key="1">
    <citation type="submission" date="2024-04" db="EMBL/GenBank/DDBJ databases">
        <authorList>
            <person name="Soro O."/>
            <person name="Kigen C."/>
            <person name="Nyerere A."/>
            <person name="Musila L."/>
        </authorList>
    </citation>
    <scope>NUCLEOTIDE SEQUENCE</scope>
</reference>
<accession>A0AAX4PS21</accession>
<name>A0AAX4PS21_9CAUD</name>
<protein>
    <submittedName>
        <fullName evidence="1">Uncharacterized protein</fullName>
    </submittedName>
</protein>
<organism evidence="1 2">
    <name type="scientific">Enterococcus phage vB_Efs6_KEN16</name>
    <dbReference type="NCBI Taxonomy" id="3138325"/>
    <lineage>
        <taxon>Viruses</taxon>
        <taxon>Duplodnaviria</taxon>
        <taxon>Heunggongvirae</taxon>
        <taxon>Uroviricota</taxon>
        <taxon>Caudoviricetes</taxon>
        <taxon>Herelleviridae</taxon>
        <taxon>Brockvirinae</taxon>
        <taxon>Kochikohdavirus</taxon>
    </lineage>
</organism>
<evidence type="ECO:0000313" key="1">
    <source>
        <dbReference type="EMBL" id="WZP35786.1"/>
    </source>
</evidence>
<dbReference type="Proteomes" id="UP001432787">
    <property type="component" value="Segment"/>
</dbReference>
<sequence>MFTDLRIAPLNTFLSLENESRNSLRCPCSVST</sequence>
<dbReference type="EMBL" id="PP582187">
    <property type="protein sequence ID" value="WZP35786.1"/>
    <property type="molecule type" value="Genomic_DNA"/>
</dbReference>
<proteinExistence type="predicted"/>
<evidence type="ECO:0000313" key="2">
    <source>
        <dbReference type="Proteomes" id="UP001432787"/>
    </source>
</evidence>